<dbReference type="Gene3D" id="3.30.1330.80">
    <property type="entry name" value="Hypothetical protein, similar to alpha- acetolactate decarboxylase, domain 2"/>
    <property type="match status" value="1"/>
</dbReference>
<dbReference type="Pfam" id="PF03479">
    <property type="entry name" value="PCC"/>
    <property type="match status" value="1"/>
</dbReference>
<proteinExistence type="predicted"/>
<evidence type="ECO:0000259" key="1">
    <source>
        <dbReference type="PROSITE" id="PS51742"/>
    </source>
</evidence>
<gene>
    <name evidence="2" type="ORF">GCM10022381_15200</name>
</gene>
<sequence length="153" mass="16365">MFSAELTAGRRFALVLQPGDDVTDSLTRFCRENGVEQGYLPVFLGAFSALSLIGTCEPVDDEFEPMPKSVHLTNVEGIGSGTIAWDGDGLRVLPHLHVAVGLKSYSATAYAGHLLAATVQYVTEIVVEEVTSPRFSRVPDPAARGIPNLSFTA</sequence>
<dbReference type="EMBL" id="BAABCN010000002">
    <property type="protein sequence ID" value="GAA3873160.1"/>
    <property type="molecule type" value="Genomic_DNA"/>
</dbReference>
<feature type="domain" description="PPC" evidence="1">
    <location>
        <begin position="6"/>
        <end position="152"/>
    </location>
</feature>
<comment type="caution">
    <text evidence="2">The sequence shown here is derived from an EMBL/GenBank/DDBJ whole genome shotgun (WGS) entry which is preliminary data.</text>
</comment>
<evidence type="ECO:0000313" key="2">
    <source>
        <dbReference type="EMBL" id="GAA3873160.1"/>
    </source>
</evidence>
<dbReference type="PANTHER" id="PTHR34988">
    <property type="entry name" value="PROTEIN, PUTATIVE-RELATED"/>
    <property type="match status" value="1"/>
</dbReference>
<evidence type="ECO:0000313" key="3">
    <source>
        <dbReference type="Proteomes" id="UP001501803"/>
    </source>
</evidence>
<keyword evidence="3" id="KW-1185">Reference proteome</keyword>
<accession>A0ABP7KCL7</accession>
<reference evidence="3" key="1">
    <citation type="journal article" date="2019" name="Int. J. Syst. Evol. Microbiol.">
        <title>The Global Catalogue of Microorganisms (GCM) 10K type strain sequencing project: providing services to taxonomists for standard genome sequencing and annotation.</title>
        <authorList>
            <consortium name="The Broad Institute Genomics Platform"/>
            <consortium name="The Broad Institute Genome Sequencing Center for Infectious Disease"/>
            <person name="Wu L."/>
            <person name="Ma J."/>
        </authorList>
    </citation>
    <scope>NUCLEOTIDE SEQUENCE [LARGE SCALE GENOMIC DNA]</scope>
    <source>
        <strain evidence="3">JCM 17021</strain>
    </source>
</reference>
<dbReference type="RefSeq" id="WP_345064167.1">
    <property type="nucleotide sequence ID" value="NZ_BAABCN010000002.1"/>
</dbReference>
<dbReference type="SUPFAM" id="SSF117856">
    <property type="entry name" value="AF0104/ALDC/Ptd012-like"/>
    <property type="match status" value="1"/>
</dbReference>
<dbReference type="CDD" id="cd11378">
    <property type="entry name" value="DUF296"/>
    <property type="match status" value="1"/>
</dbReference>
<organism evidence="2 3">
    <name type="scientific">Leifsonia kafniensis</name>
    <dbReference type="NCBI Taxonomy" id="475957"/>
    <lineage>
        <taxon>Bacteria</taxon>
        <taxon>Bacillati</taxon>
        <taxon>Actinomycetota</taxon>
        <taxon>Actinomycetes</taxon>
        <taxon>Micrococcales</taxon>
        <taxon>Microbacteriaceae</taxon>
        <taxon>Leifsonia</taxon>
    </lineage>
</organism>
<name>A0ABP7KCL7_9MICO</name>
<dbReference type="PANTHER" id="PTHR34988:SF1">
    <property type="entry name" value="DNA-BINDING PROTEIN"/>
    <property type="match status" value="1"/>
</dbReference>
<dbReference type="PROSITE" id="PS51742">
    <property type="entry name" value="PPC"/>
    <property type="match status" value="1"/>
</dbReference>
<dbReference type="InterPro" id="IPR005175">
    <property type="entry name" value="PPC_dom"/>
</dbReference>
<dbReference type="Proteomes" id="UP001501803">
    <property type="component" value="Unassembled WGS sequence"/>
</dbReference>
<protein>
    <recommendedName>
        <fullName evidence="1">PPC domain-containing protein</fullName>
    </recommendedName>
</protein>